<evidence type="ECO:0000313" key="1">
    <source>
        <dbReference type="EMBL" id="THG54617.1"/>
    </source>
</evidence>
<name>A0AC61S815_9BACT</name>
<protein>
    <submittedName>
        <fullName evidence="1">Transcription antitermination protein NusB</fullName>
    </submittedName>
</protein>
<proteinExistence type="predicted"/>
<dbReference type="EMBL" id="SSTG01000013">
    <property type="protein sequence ID" value="THG54617.1"/>
    <property type="molecule type" value="Genomic_DNA"/>
</dbReference>
<accession>A0AC61S815</accession>
<reference evidence="1" key="1">
    <citation type="submission" date="2019-04" db="EMBL/GenBank/DDBJ databases">
        <title>Microbes associate with the intestines of laboratory mice.</title>
        <authorList>
            <person name="Navarre W."/>
            <person name="Wong E."/>
            <person name="Huang K.C."/>
            <person name="Tropini C."/>
            <person name="Ng K."/>
            <person name="Yu B."/>
        </authorList>
    </citation>
    <scope>NUCLEOTIDE SEQUENCE</scope>
    <source>
        <strain evidence="1">NM86_A22</strain>
    </source>
</reference>
<dbReference type="Proteomes" id="UP000305401">
    <property type="component" value="Unassembled WGS sequence"/>
</dbReference>
<sequence>MINRILIRMKVVQSLYSYLLTRNYFNIEPVPDVSVSRDKRYAYQVYSDLLMMLLDLGGYSISFEVSDNPVIKPRTGKPNSNITRCAQALAGSEQMRAIISGNREFINKYSLLSSELTSEVKESHIYKEYSRKRSEISVADEVLLWQTIFQTVVLRNKSVENALKESPDFTHVGFGQGWEMWLHTIKEFASVRDSLAGARKELTESLDKSYELYHALLQLIIDLTRFRELQIDEAKHKYLPSADDLNPNTAFIENKLAKLLADNSELEAFRHEHDISWFDDSVLMRRLMNSIIDSDIYKKYMAETDHSFVVDADFWHDIIKYIIINSDDLAEALEAKSVFWNDDITIMGSFALKTIRKMAVAENPSDIRLLPKYKDEEDAKFGPKLFESVVKNQQEFRNIIDQRLTQSKWDPERLAFMDIIILETAIAELLEFESIPVLVTINEYTEIANYYSTPRSGQFITGMLYAIVEALREDGRLQKCEM</sequence>
<comment type="caution">
    <text evidence="1">The sequence shown here is derived from an EMBL/GenBank/DDBJ whole genome shotgun (WGS) entry which is preliminary data.</text>
</comment>
<organism evidence="1 2">
    <name type="scientific">Muribaculum caecicola</name>
    <dbReference type="NCBI Taxonomy" id="3038144"/>
    <lineage>
        <taxon>Bacteria</taxon>
        <taxon>Pseudomonadati</taxon>
        <taxon>Bacteroidota</taxon>
        <taxon>Bacteroidia</taxon>
        <taxon>Bacteroidales</taxon>
        <taxon>Muribaculaceae</taxon>
        <taxon>Muribaculum</taxon>
    </lineage>
</organism>
<evidence type="ECO:0000313" key="2">
    <source>
        <dbReference type="Proteomes" id="UP000305401"/>
    </source>
</evidence>
<keyword evidence="2" id="KW-1185">Reference proteome</keyword>
<gene>
    <name evidence="1" type="ORF">E5990_02180</name>
</gene>